<feature type="transmembrane region" description="Helical" evidence="1">
    <location>
        <begin position="67"/>
        <end position="86"/>
    </location>
</feature>
<keyword evidence="3" id="KW-1185">Reference proteome</keyword>
<keyword evidence="1" id="KW-0812">Transmembrane</keyword>
<dbReference type="Pfam" id="PF10734">
    <property type="entry name" value="DUF2523"/>
    <property type="match status" value="1"/>
</dbReference>
<dbReference type="RefSeq" id="WP_340475916.1">
    <property type="nucleotide sequence ID" value="NZ_JBBMLE010000112.1"/>
</dbReference>
<protein>
    <submittedName>
        <fullName evidence="2">DUF2523 domain-containing protein</fullName>
    </submittedName>
</protein>
<dbReference type="EMBL" id="JBBMLE010000112">
    <property type="protein sequence ID" value="MEK0254002.1"/>
    <property type="molecule type" value="Genomic_DNA"/>
</dbReference>
<dbReference type="InterPro" id="IPR019670">
    <property type="entry name" value="DUF2523"/>
</dbReference>
<reference evidence="2 3" key="1">
    <citation type="submission" date="2024-03" db="EMBL/GenBank/DDBJ databases">
        <title>Cross-transmission of Acinetobacter junii carrying blaOXA-58 in a neonatal intensive care unit.</title>
        <authorList>
            <person name="Bour M."/>
            <person name="Potron A."/>
            <person name="Lecointe D."/>
        </authorList>
    </citation>
    <scope>NUCLEOTIDE SEQUENCE [LARGE SCALE GENOMIC DNA]</scope>
    <source>
        <strain evidence="2 3">21A3096 case 1</strain>
    </source>
</reference>
<gene>
    <name evidence="2" type="ORF">WM018_16350</name>
</gene>
<dbReference type="Proteomes" id="UP001498501">
    <property type="component" value="Unassembled WGS sequence"/>
</dbReference>
<organism evidence="2 3">
    <name type="scientific">Acinetobacter junii</name>
    <dbReference type="NCBI Taxonomy" id="40215"/>
    <lineage>
        <taxon>Bacteria</taxon>
        <taxon>Pseudomonadati</taxon>
        <taxon>Pseudomonadota</taxon>
        <taxon>Gammaproteobacteria</taxon>
        <taxon>Moraxellales</taxon>
        <taxon>Moraxellaceae</taxon>
        <taxon>Acinetobacter</taxon>
    </lineage>
</organism>
<evidence type="ECO:0000256" key="1">
    <source>
        <dbReference type="SAM" id="Phobius"/>
    </source>
</evidence>
<comment type="caution">
    <text evidence="2">The sequence shown here is derived from an EMBL/GenBank/DDBJ whole genome shotgun (WGS) entry which is preliminary data.</text>
</comment>
<accession>A0ABU8ZK73</accession>
<feature type="transmembrane region" description="Helical" evidence="1">
    <location>
        <begin position="26"/>
        <end position="47"/>
    </location>
</feature>
<evidence type="ECO:0000313" key="2">
    <source>
        <dbReference type="EMBL" id="MEK0254002.1"/>
    </source>
</evidence>
<keyword evidence="1" id="KW-0472">Membrane</keyword>
<sequence>MSLKAILVSVADATLSKTGKSILKGLGLGVFSSAVVLTLFNQLISYAQTEWGKMSADVLQILALGNIDYGLSIIVGACVLKVTLMINKVSLGKASS</sequence>
<name>A0ABU8ZK73_ACIJU</name>
<keyword evidence="1" id="KW-1133">Transmembrane helix</keyword>
<evidence type="ECO:0000313" key="3">
    <source>
        <dbReference type="Proteomes" id="UP001498501"/>
    </source>
</evidence>
<proteinExistence type="predicted"/>